<dbReference type="EMBL" id="VBOU01000094">
    <property type="protein sequence ID" value="TMQ52756.1"/>
    <property type="molecule type" value="Genomic_DNA"/>
</dbReference>
<dbReference type="SUPFAM" id="SSF51445">
    <property type="entry name" value="(Trans)glycosidases"/>
    <property type="match status" value="1"/>
</dbReference>
<protein>
    <submittedName>
        <fullName evidence="2">Uncharacterized protein</fullName>
    </submittedName>
</protein>
<feature type="region of interest" description="Disordered" evidence="1">
    <location>
        <begin position="208"/>
        <end position="238"/>
    </location>
</feature>
<dbReference type="Gene3D" id="3.20.20.80">
    <property type="entry name" value="Glycosidases"/>
    <property type="match status" value="1"/>
</dbReference>
<evidence type="ECO:0000313" key="3">
    <source>
        <dbReference type="Proteomes" id="UP000319829"/>
    </source>
</evidence>
<dbReference type="InterPro" id="IPR017853">
    <property type="entry name" value="GH"/>
</dbReference>
<reference evidence="2 3" key="1">
    <citation type="journal article" date="2019" name="Nat. Microbiol.">
        <title>Mediterranean grassland soil C-N compound turnover is dependent on rainfall and depth, and is mediated by genomically divergent microorganisms.</title>
        <authorList>
            <person name="Diamond S."/>
            <person name="Andeer P.F."/>
            <person name="Li Z."/>
            <person name="Crits-Christoph A."/>
            <person name="Burstein D."/>
            <person name="Anantharaman K."/>
            <person name="Lane K.R."/>
            <person name="Thomas B.C."/>
            <person name="Pan C."/>
            <person name="Northen T.R."/>
            <person name="Banfield J.F."/>
        </authorList>
    </citation>
    <scope>NUCLEOTIDE SEQUENCE [LARGE SCALE GENOMIC DNA]</scope>
    <source>
        <strain evidence="2">WS_4</strain>
    </source>
</reference>
<proteinExistence type="predicted"/>
<dbReference type="Proteomes" id="UP000319829">
    <property type="component" value="Unassembled WGS sequence"/>
</dbReference>
<comment type="caution">
    <text evidence="2">The sequence shown here is derived from an EMBL/GenBank/DDBJ whole genome shotgun (WGS) entry which is preliminary data.</text>
</comment>
<evidence type="ECO:0000313" key="2">
    <source>
        <dbReference type="EMBL" id="TMQ52756.1"/>
    </source>
</evidence>
<evidence type="ECO:0000256" key="1">
    <source>
        <dbReference type="SAM" id="MobiDB-lite"/>
    </source>
</evidence>
<organism evidence="2 3">
    <name type="scientific">Eiseniibacteriota bacterium</name>
    <dbReference type="NCBI Taxonomy" id="2212470"/>
    <lineage>
        <taxon>Bacteria</taxon>
        <taxon>Candidatus Eiseniibacteriota</taxon>
    </lineage>
</organism>
<name>A0A538SN02_UNCEI</name>
<sequence>MFIRGLNLGTGSAGHFPGEFAITKADYRRWLQFARGIHANAIRVYALHPPDFYQALKEENEAHPKEPLWLFQEVWTELPEQNDFWDPAFTRGFESEIKTSIDAIHGRALVPPRPGHASGRYAADVSPYVAGWLLGREWEPYAVRITQQKHPDVTSFRGAFFSVEHGASMECWLGRELDLAASYEAGRYGLSRPVSFVNWPTLDVMRHPTETEPGGKEAEHDEDAFSVDPGKIRPTRGPSPLNRTLGYFANYHVYPYYPDFISLDPGYSAHRDKHGLCNYAGYLADLKAHTRGIPLLIGEFGVPTSRGIAHLQRQGIHHGGMSEEEQGRHDVRLIEDIQETDCAGALLFALFDEWFKVNWLVMREEQPRDRDPLWHNLLDPEESYGLIGFDPPSTIHVDGRIEDWAGIAPYATAEEGSLLRALYVTSDQNRFYVRVDLAEASQRGGNEKGIDRTWPAAIGIALDVLDPKRGDHRLPRPLRATWSRGAEFVLLIEPGDRRDGGTRPPKAELFIDKAMNYSVWSRVLADGRFLPNRSPFRPVANEDGAYVPLIIETNRERVSRGGKLYPPRHLDWGRLEFGREPARAPVWPGGAPAFAYDPHAEWTVDDAGGTIEIALPWGLLNVGDPSSRSVLDDKQGTSEVEVSRTAGIGLLAWATRLSTFRADSLGPARPEFSSWVKAGDIQFLGPPGTVQSAAAHEVHIVTPESNSYVWNEWDMPMITERIKKSARWLRESFEGMDAREKRSQTDLDAKRE</sequence>
<feature type="compositionally biased region" description="Basic and acidic residues" evidence="1">
    <location>
        <begin position="208"/>
        <end position="219"/>
    </location>
</feature>
<gene>
    <name evidence="2" type="ORF">E6K74_11475</name>
</gene>
<dbReference type="AlphaFoldDB" id="A0A538SN02"/>
<accession>A0A538SN02</accession>